<name>A0A433QTA1_9FUNG</name>
<evidence type="ECO:0000313" key="3">
    <source>
        <dbReference type="Proteomes" id="UP000274822"/>
    </source>
</evidence>
<reference evidence="2 3" key="1">
    <citation type="journal article" date="2018" name="New Phytol.">
        <title>Phylogenomics of Endogonaceae and evolution of mycorrhizas within Mucoromycota.</title>
        <authorList>
            <person name="Chang Y."/>
            <person name="Desiro A."/>
            <person name="Na H."/>
            <person name="Sandor L."/>
            <person name="Lipzen A."/>
            <person name="Clum A."/>
            <person name="Barry K."/>
            <person name="Grigoriev I.V."/>
            <person name="Martin F.M."/>
            <person name="Stajich J.E."/>
            <person name="Smith M.E."/>
            <person name="Bonito G."/>
            <person name="Spatafora J.W."/>
        </authorList>
    </citation>
    <scope>NUCLEOTIDE SEQUENCE [LARGE SCALE GENOMIC DNA]</scope>
    <source>
        <strain evidence="2 3">AD002</strain>
    </source>
</reference>
<evidence type="ECO:0000256" key="1">
    <source>
        <dbReference type="SAM" id="MobiDB-lite"/>
    </source>
</evidence>
<sequence length="139" mass="15323">MSLLRERNVLLIEFTLLMNHPTKIDYSIRIPQPNTLIVNSSFHALNKTPLHLFQYSSIIIFHPPLYESLATASPRQKDTSSPVPRPTPPFRTTPHPTPSSQFLPFPDSLSLALSAPSPPSPPEPSSPHPSPGKGPNLYG</sequence>
<organism evidence="2 3">
    <name type="scientific">Jimgerdemannia flammicorona</name>
    <dbReference type="NCBI Taxonomy" id="994334"/>
    <lineage>
        <taxon>Eukaryota</taxon>
        <taxon>Fungi</taxon>
        <taxon>Fungi incertae sedis</taxon>
        <taxon>Mucoromycota</taxon>
        <taxon>Mucoromycotina</taxon>
        <taxon>Endogonomycetes</taxon>
        <taxon>Endogonales</taxon>
        <taxon>Endogonaceae</taxon>
        <taxon>Jimgerdemannia</taxon>
    </lineage>
</organism>
<dbReference type="Proteomes" id="UP000274822">
    <property type="component" value="Unassembled WGS sequence"/>
</dbReference>
<accession>A0A433QTA1</accession>
<feature type="compositionally biased region" description="Pro residues" evidence="1">
    <location>
        <begin position="116"/>
        <end position="132"/>
    </location>
</feature>
<gene>
    <name evidence="2" type="ORF">BC938DRAFT_473628</name>
</gene>
<dbReference type="EMBL" id="RBNJ01001614">
    <property type="protein sequence ID" value="RUS32977.1"/>
    <property type="molecule type" value="Genomic_DNA"/>
</dbReference>
<dbReference type="AlphaFoldDB" id="A0A433QTA1"/>
<comment type="caution">
    <text evidence="2">The sequence shown here is derived from an EMBL/GenBank/DDBJ whole genome shotgun (WGS) entry which is preliminary data.</text>
</comment>
<feature type="compositionally biased region" description="Low complexity" evidence="1">
    <location>
        <begin position="98"/>
        <end position="115"/>
    </location>
</feature>
<feature type="region of interest" description="Disordered" evidence="1">
    <location>
        <begin position="71"/>
        <end position="139"/>
    </location>
</feature>
<protein>
    <submittedName>
        <fullName evidence="2">Uncharacterized protein</fullName>
    </submittedName>
</protein>
<feature type="compositionally biased region" description="Pro residues" evidence="1">
    <location>
        <begin position="83"/>
        <end position="97"/>
    </location>
</feature>
<proteinExistence type="predicted"/>
<evidence type="ECO:0000313" key="2">
    <source>
        <dbReference type="EMBL" id="RUS32977.1"/>
    </source>
</evidence>
<keyword evidence="3" id="KW-1185">Reference proteome</keyword>